<evidence type="ECO:0000313" key="10">
    <source>
        <dbReference type="Proteomes" id="UP000629098"/>
    </source>
</evidence>
<reference evidence="9" key="1">
    <citation type="submission" date="2020-09" db="EMBL/GenBank/DDBJ databases">
        <title>Iningainema tapete sp. nov. (Scytonemataceae, Cyanobacteria) from greenhouses in central Florida (USA) produces two types of nodularin with biosynthetic potential for microcystin-LR and anabaenopeptins.</title>
        <authorList>
            <person name="Berthold D.E."/>
            <person name="Lefler F.W."/>
            <person name="Huang I.-S."/>
            <person name="Abdulla H."/>
            <person name="Zimba P.V."/>
            <person name="Laughinghouse H.D. IV."/>
        </authorList>
    </citation>
    <scope>NUCLEOTIDE SEQUENCE</scope>
    <source>
        <strain evidence="9">BLCCT55</strain>
    </source>
</reference>
<evidence type="ECO:0000259" key="8">
    <source>
        <dbReference type="PROSITE" id="PS50112"/>
    </source>
</evidence>
<keyword evidence="3" id="KW-0597">Phosphoprotein</keyword>
<evidence type="ECO:0000256" key="2">
    <source>
        <dbReference type="ARBA" id="ARBA00012438"/>
    </source>
</evidence>
<evidence type="ECO:0000256" key="4">
    <source>
        <dbReference type="ARBA" id="ARBA00022777"/>
    </source>
</evidence>
<evidence type="ECO:0000313" key="9">
    <source>
        <dbReference type="EMBL" id="MBD2777892.1"/>
    </source>
</evidence>
<evidence type="ECO:0000259" key="7">
    <source>
        <dbReference type="PROSITE" id="PS50109"/>
    </source>
</evidence>
<dbReference type="InterPro" id="IPR003661">
    <property type="entry name" value="HisK_dim/P_dom"/>
</dbReference>
<dbReference type="InterPro" id="IPR005467">
    <property type="entry name" value="His_kinase_dom"/>
</dbReference>
<keyword evidence="4" id="KW-0418">Kinase</keyword>
<dbReference type="Gene3D" id="1.10.287.130">
    <property type="match status" value="1"/>
</dbReference>
<keyword evidence="5" id="KW-0902">Two-component regulatory system</keyword>
<dbReference type="EC" id="2.7.13.3" evidence="2"/>
<dbReference type="InterPro" id="IPR003594">
    <property type="entry name" value="HATPase_dom"/>
</dbReference>
<dbReference type="PRINTS" id="PR00344">
    <property type="entry name" value="BCTRLSENSOR"/>
</dbReference>
<name>A0A8J6XWV2_9CYAN</name>
<evidence type="ECO:0000256" key="1">
    <source>
        <dbReference type="ARBA" id="ARBA00000085"/>
    </source>
</evidence>
<organism evidence="9 10">
    <name type="scientific">Iningainema tapete BLCC-T55</name>
    <dbReference type="NCBI Taxonomy" id="2748662"/>
    <lineage>
        <taxon>Bacteria</taxon>
        <taxon>Bacillati</taxon>
        <taxon>Cyanobacteriota</taxon>
        <taxon>Cyanophyceae</taxon>
        <taxon>Nostocales</taxon>
        <taxon>Scytonemataceae</taxon>
        <taxon>Iningainema tapete</taxon>
    </lineage>
</organism>
<feature type="coiled-coil region" evidence="6">
    <location>
        <begin position="138"/>
        <end position="197"/>
    </location>
</feature>
<dbReference type="InterPro" id="IPR036097">
    <property type="entry name" value="HisK_dim/P_sf"/>
</dbReference>
<dbReference type="PANTHER" id="PTHR43065:SF48">
    <property type="entry name" value="HISTIDINE KINASE"/>
    <property type="match status" value="1"/>
</dbReference>
<keyword evidence="4" id="KW-0808">Transferase</keyword>
<protein>
    <recommendedName>
        <fullName evidence="2">histidine kinase</fullName>
        <ecNumber evidence="2">2.7.13.3</ecNumber>
    </recommendedName>
</protein>
<dbReference type="InterPro" id="IPR000014">
    <property type="entry name" value="PAS"/>
</dbReference>
<evidence type="ECO:0000256" key="3">
    <source>
        <dbReference type="ARBA" id="ARBA00022553"/>
    </source>
</evidence>
<dbReference type="InterPro" id="IPR004358">
    <property type="entry name" value="Sig_transdc_His_kin-like_C"/>
</dbReference>
<proteinExistence type="predicted"/>
<dbReference type="SUPFAM" id="SSF55785">
    <property type="entry name" value="PYP-like sensor domain (PAS domain)"/>
    <property type="match status" value="1"/>
</dbReference>
<evidence type="ECO:0000256" key="5">
    <source>
        <dbReference type="ARBA" id="ARBA00023012"/>
    </source>
</evidence>
<keyword evidence="10" id="KW-1185">Reference proteome</keyword>
<dbReference type="Pfam" id="PF02518">
    <property type="entry name" value="HATPase_c"/>
    <property type="match status" value="1"/>
</dbReference>
<comment type="caution">
    <text evidence="9">The sequence shown here is derived from an EMBL/GenBank/DDBJ whole genome shotgun (WGS) entry which is preliminary data.</text>
</comment>
<dbReference type="SMART" id="SM00387">
    <property type="entry name" value="HATPase_c"/>
    <property type="match status" value="1"/>
</dbReference>
<keyword evidence="6" id="KW-0175">Coiled coil</keyword>
<dbReference type="InterPro" id="IPR036890">
    <property type="entry name" value="HATPase_C_sf"/>
</dbReference>
<dbReference type="GO" id="GO:0000155">
    <property type="term" value="F:phosphorelay sensor kinase activity"/>
    <property type="evidence" value="ECO:0007669"/>
    <property type="project" value="InterPro"/>
</dbReference>
<dbReference type="AlphaFoldDB" id="A0A8J6XWV2"/>
<dbReference type="PANTHER" id="PTHR43065">
    <property type="entry name" value="SENSOR HISTIDINE KINASE"/>
    <property type="match status" value="1"/>
</dbReference>
<dbReference type="SUPFAM" id="SSF47384">
    <property type="entry name" value="Homodimeric domain of signal transducing histidine kinase"/>
    <property type="match status" value="1"/>
</dbReference>
<comment type="catalytic activity">
    <reaction evidence="1">
        <text>ATP + protein L-histidine = ADP + protein N-phospho-L-histidine.</text>
        <dbReference type="EC" id="2.7.13.3"/>
    </reaction>
</comment>
<dbReference type="EMBL" id="JACXAE010000118">
    <property type="protein sequence ID" value="MBD2777892.1"/>
    <property type="molecule type" value="Genomic_DNA"/>
</dbReference>
<dbReference type="Gene3D" id="3.30.565.10">
    <property type="entry name" value="Histidine kinase-like ATPase, C-terminal domain"/>
    <property type="match status" value="1"/>
</dbReference>
<accession>A0A8J6XWV2</accession>
<gene>
    <name evidence="9" type="ORF">ICL16_39080</name>
</gene>
<dbReference type="Gene3D" id="3.30.450.20">
    <property type="entry name" value="PAS domain"/>
    <property type="match status" value="1"/>
</dbReference>
<feature type="domain" description="PAS" evidence="8">
    <location>
        <begin position="14"/>
        <end position="61"/>
    </location>
</feature>
<feature type="domain" description="Histidine kinase" evidence="7">
    <location>
        <begin position="206"/>
        <end position="464"/>
    </location>
</feature>
<dbReference type="PROSITE" id="PS50109">
    <property type="entry name" value="HIS_KIN"/>
    <property type="match status" value="1"/>
</dbReference>
<dbReference type="CDD" id="cd00082">
    <property type="entry name" value="HisKA"/>
    <property type="match status" value="1"/>
</dbReference>
<dbReference type="InterPro" id="IPR035965">
    <property type="entry name" value="PAS-like_dom_sf"/>
</dbReference>
<evidence type="ECO:0000256" key="6">
    <source>
        <dbReference type="SAM" id="Coils"/>
    </source>
</evidence>
<dbReference type="CDD" id="cd00130">
    <property type="entry name" value="PAS"/>
    <property type="match status" value="1"/>
</dbReference>
<sequence length="470" mass="53214">MSDSNSQLKQLSSTLSKMEIALSTVEECIVWTDRQGRIKWCNAALERFFGQTRLLLLGKSLSEKLPLLLDGQVVSGDAHPVAIALETRKSGKQCYEYHQSSQYLILEIAWSFVEIPNNLIETDDSVSSVLVLRDVTYQREAERRLQKVNEALEQQVVKRTQELREANTCLQMETARLQKLLIELQQTQAQLIQAEKMSSLGQLVAGIAHEINNPVNFVYGNLIYVKEYALNLLDFVQLYQKHYPNPVLEIETAAKKIDWEFLQADFPQLLRSMEIGTERIAQIVTSLRNFSRLNEAQIKAVDIHEGIDSTLLILQHRLKATSECSEIKVIRDYGNLPLVECYCGQLNQVFMNILVNAIDAIEEFNAKRTDREINHRPSEITIQTSVVDSQWVKVVIADNGTGIPEAIQPHIFNPFFTTKPVGKGTGMGMAISYKIITENHGGKLACFSIPGMGTEFVIQIPIQQQYLFQV</sequence>
<dbReference type="PROSITE" id="PS50112">
    <property type="entry name" value="PAS"/>
    <property type="match status" value="1"/>
</dbReference>
<dbReference type="Proteomes" id="UP000629098">
    <property type="component" value="Unassembled WGS sequence"/>
</dbReference>
<dbReference type="SUPFAM" id="SSF55874">
    <property type="entry name" value="ATPase domain of HSP90 chaperone/DNA topoisomerase II/histidine kinase"/>
    <property type="match status" value="1"/>
</dbReference>